<protein>
    <recommendedName>
        <fullName evidence="1">CFA20 domain-containing protein</fullName>
    </recommendedName>
</protein>
<evidence type="ECO:0000313" key="3">
    <source>
        <dbReference type="Proteomes" id="UP001165122"/>
    </source>
</evidence>
<dbReference type="Proteomes" id="UP001165122">
    <property type="component" value="Unassembled WGS sequence"/>
</dbReference>
<dbReference type="OrthoDB" id="7486196at2759"/>
<comment type="caution">
    <text evidence="2">The sequence shown here is derived from an EMBL/GenBank/DDBJ whole genome shotgun (WGS) entry which is preliminary data.</text>
</comment>
<organism evidence="2 3">
    <name type="scientific">Triparma laevis f. longispina</name>
    <dbReference type="NCBI Taxonomy" id="1714387"/>
    <lineage>
        <taxon>Eukaryota</taxon>
        <taxon>Sar</taxon>
        <taxon>Stramenopiles</taxon>
        <taxon>Ochrophyta</taxon>
        <taxon>Bolidophyceae</taxon>
        <taxon>Parmales</taxon>
        <taxon>Triparmaceae</taxon>
        <taxon>Triparma</taxon>
    </lineage>
</organism>
<name>A0A9W7ACE2_9STRA</name>
<dbReference type="Pfam" id="PF05018">
    <property type="entry name" value="CFA20_dom"/>
    <property type="match status" value="1"/>
</dbReference>
<dbReference type="EMBL" id="BRXW01000609">
    <property type="protein sequence ID" value="GMH69702.1"/>
    <property type="molecule type" value="Genomic_DNA"/>
</dbReference>
<accession>A0A9W7ACE2</accession>
<gene>
    <name evidence="2" type="ORF">TrLO_g11256</name>
</gene>
<feature type="domain" description="CFA20" evidence="1">
    <location>
        <begin position="54"/>
        <end position="210"/>
    </location>
</feature>
<dbReference type="InterPro" id="IPR007714">
    <property type="entry name" value="CFA20_dom"/>
</dbReference>
<sequence length="212" mass="24202">MTYNIPPTEYNFECVLPPNDEYAEWHDMPEYQLAKARCNELVHAHGRDKAHHHHVVEVIDNDKDINSSSIELGGEASITWDLQKNGNVPILRYLTLHLKSLDKFVSFSITVLDESLKTRVFKISNHRSHCVISTEQNAEDEEISICELPLEIGRSWQMCCLDLVELCSKAFGTTKPNTLSVTVNGNCRVSKIFFHKEKYADAEMPSHLRCVS</sequence>
<keyword evidence="3" id="KW-1185">Reference proteome</keyword>
<evidence type="ECO:0000313" key="2">
    <source>
        <dbReference type="EMBL" id="GMH69702.1"/>
    </source>
</evidence>
<dbReference type="InterPro" id="IPR040441">
    <property type="entry name" value="CFA20/CFAP20DC"/>
</dbReference>
<dbReference type="PANTHER" id="PTHR12458">
    <property type="entry name" value="ORF PROTEIN"/>
    <property type="match status" value="1"/>
</dbReference>
<proteinExistence type="predicted"/>
<reference evidence="3" key="1">
    <citation type="journal article" date="2023" name="Commun. Biol.">
        <title>Genome analysis of Parmales, the sister group of diatoms, reveals the evolutionary specialization of diatoms from phago-mixotrophs to photoautotrophs.</title>
        <authorList>
            <person name="Ban H."/>
            <person name="Sato S."/>
            <person name="Yoshikawa S."/>
            <person name="Yamada K."/>
            <person name="Nakamura Y."/>
            <person name="Ichinomiya M."/>
            <person name="Sato N."/>
            <person name="Blanc-Mathieu R."/>
            <person name="Endo H."/>
            <person name="Kuwata A."/>
            <person name="Ogata H."/>
        </authorList>
    </citation>
    <scope>NUCLEOTIDE SEQUENCE [LARGE SCALE GENOMIC DNA]</scope>
    <source>
        <strain evidence="3">NIES 3700</strain>
    </source>
</reference>
<evidence type="ECO:0000259" key="1">
    <source>
        <dbReference type="Pfam" id="PF05018"/>
    </source>
</evidence>
<dbReference type="AlphaFoldDB" id="A0A9W7ACE2"/>